<dbReference type="PANTHER" id="PTHR10082">
    <property type="entry name" value="INTEGRIN BETA SUBUNIT"/>
    <property type="match status" value="1"/>
</dbReference>
<evidence type="ECO:0000256" key="6">
    <source>
        <dbReference type="ARBA" id="ARBA00022723"/>
    </source>
</evidence>
<dbReference type="FunFam" id="3.40.50.410:FF:000002">
    <property type="entry name" value="Integrin beta"/>
    <property type="match status" value="1"/>
</dbReference>
<keyword evidence="15" id="KW-1015">Disulfide bond</keyword>
<accession>A0AA40HPC2</accession>
<evidence type="ECO:0000256" key="4">
    <source>
        <dbReference type="ARBA" id="ARBA00022536"/>
    </source>
</evidence>
<dbReference type="GO" id="GO:0046872">
    <property type="term" value="F:metal ion binding"/>
    <property type="evidence" value="ECO:0007669"/>
    <property type="project" value="UniProtKB-KW"/>
</dbReference>
<feature type="domain" description="EGF-like" evidence="19">
    <location>
        <begin position="610"/>
        <end position="621"/>
    </location>
</feature>
<keyword evidence="5 17" id="KW-0812">Transmembrane</keyword>
<evidence type="ECO:0000313" key="20">
    <source>
        <dbReference type="EMBL" id="KAK1334852.1"/>
    </source>
</evidence>
<keyword evidence="13 17" id="KW-0401">Integrin</keyword>
<organism evidence="20 21">
    <name type="scientific">Cnephaeus nilssonii</name>
    <name type="common">Northern bat</name>
    <name type="synonym">Eptesicus nilssonii</name>
    <dbReference type="NCBI Taxonomy" id="3371016"/>
    <lineage>
        <taxon>Eukaryota</taxon>
        <taxon>Metazoa</taxon>
        <taxon>Chordata</taxon>
        <taxon>Craniata</taxon>
        <taxon>Vertebrata</taxon>
        <taxon>Euteleostomi</taxon>
        <taxon>Mammalia</taxon>
        <taxon>Eutheria</taxon>
        <taxon>Laurasiatheria</taxon>
        <taxon>Chiroptera</taxon>
        <taxon>Yangochiroptera</taxon>
        <taxon>Vespertilionidae</taxon>
        <taxon>Cnephaeus</taxon>
    </lineage>
</organism>
<evidence type="ECO:0000256" key="13">
    <source>
        <dbReference type="ARBA" id="ARBA00023037"/>
    </source>
</evidence>
<dbReference type="GO" id="GO:0005178">
    <property type="term" value="F:integrin binding"/>
    <property type="evidence" value="ECO:0007669"/>
    <property type="project" value="TreeGrafter"/>
</dbReference>
<keyword evidence="11 17" id="KW-0130">Cell adhesion</keyword>
<dbReference type="InterPro" id="IPR002369">
    <property type="entry name" value="Integrin_bsu_VWA"/>
</dbReference>
<keyword evidence="6" id="KW-0479">Metal-binding</keyword>
<evidence type="ECO:0000259" key="19">
    <source>
        <dbReference type="PROSITE" id="PS00022"/>
    </source>
</evidence>
<evidence type="ECO:0000256" key="1">
    <source>
        <dbReference type="ARBA" id="ARBA00004251"/>
    </source>
</evidence>
<feature type="signal peptide" evidence="18">
    <location>
        <begin position="1"/>
        <end position="15"/>
    </location>
</feature>
<dbReference type="Gene3D" id="2.60.40.1510">
    <property type="entry name" value="ntegrin, alpha v. Chain A, domain 3"/>
    <property type="match status" value="1"/>
</dbReference>
<dbReference type="FunFam" id="3.30.1680.10:FF:000002">
    <property type="entry name" value="Integrin beta"/>
    <property type="match status" value="1"/>
</dbReference>
<dbReference type="GO" id="GO:0098609">
    <property type="term" value="P:cell-cell adhesion"/>
    <property type="evidence" value="ECO:0007669"/>
    <property type="project" value="TreeGrafter"/>
</dbReference>
<dbReference type="Pfam" id="PF17205">
    <property type="entry name" value="PSI_integrin"/>
    <property type="match status" value="1"/>
</dbReference>
<dbReference type="SMART" id="SM00423">
    <property type="entry name" value="PSI"/>
    <property type="match status" value="1"/>
</dbReference>
<keyword evidence="9" id="KW-0106">Calcium</keyword>
<dbReference type="GO" id="GO:0008305">
    <property type="term" value="C:integrin complex"/>
    <property type="evidence" value="ECO:0007669"/>
    <property type="project" value="TreeGrafter"/>
</dbReference>
<keyword evidence="3" id="KW-1003">Cell membrane</keyword>
<gene>
    <name evidence="20" type="ORF">QTO34_004423</name>
</gene>
<keyword evidence="21" id="KW-1185">Reference proteome</keyword>
<evidence type="ECO:0000256" key="3">
    <source>
        <dbReference type="ARBA" id="ARBA00022475"/>
    </source>
</evidence>
<dbReference type="InterPro" id="IPR015812">
    <property type="entry name" value="Integrin_bsu"/>
</dbReference>
<dbReference type="GO" id="GO:0009986">
    <property type="term" value="C:cell surface"/>
    <property type="evidence" value="ECO:0007669"/>
    <property type="project" value="TreeGrafter"/>
</dbReference>
<keyword evidence="12" id="KW-1133">Transmembrane helix</keyword>
<dbReference type="PANTHER" id="PTHR10082:SF9">
    <property type="entry name" value="INTEGRIN BETA-8"/>
    <property type="match status" value="1"/>
</dbReference>
<evidence type="ECO:0000256" key="8">
    <source>
        <dbReference type="ARBA" id="ARBA00022737"/>
    </source>
</evidence>
<dbReference type="Pfam" id="PF23106">
    <property type="entry name" value="EGF_Teneurin"/>
    <property type="match status" value="1"/>
</dbReference>
<evidence type="ECO:0000256" key="17">
    <source>
        <dbReference type="RuleBase" id="RU000633"/>
    </source>
</evidence>
<evidence type="ECO:0000256" key="11">
    <source>
        <dbReference type="ARBA" id="ARBA00022889"/>
    </source>
</evidence>
<keyword evidence="14" id="KW-0472">Membrane</keyword>
<dbReference type="InterPro" id="IPR036465">
    <property type="entry name" value="vWFA_dom_sf"/>
</dbReference>
<dbReference type="FunFam" id="2.10.25.10:FF:000036">
    <property type="entry name" value="Integrin beta"/>
    <property type="match status" value="1"/>
</dbReference>
<dbReference type="GO" id="GO:0016477">
    <property type="term" value="P:cell migration"/>
    <property type="evidence" value="ECO:0007669"/>
    <property type="project" value="TreeGrafter"/>
</dbReference>
<dbReference type="SMART" id="SM00187">
    <property type="entry name" value="INB"/>
    <property type="match status" value="1"/>
</dbReference>
<evidence type="ECO:0000313" key="21">
    <source>
        <dbReference type="Proteomes" id="UP001177744"/>
    </source>
</evidence>
<comment type="similarity">
    <text evidence="2 17">Belongs to the integrin beta chain family.</text>
</comment>
<evidence type="ECO:0000256" key="5">
    <source>
        <dbReference type="ARBA" id="ARBA00022692"/>
    </source>
</evidence>
<dbReference type="Proteomes" id="UP001177744">
    <property type="component" value="Unassembled WGS sequence"/>
</dbReference>
<dbReference type="GO" id="GO:0007229">
    <property type="term" value="P:integrin-mediated signaling pathway"/>
    <property type="evidence" value="ECO:0007669"/>
    <property type="project" value="UniProtKB-KW"/>
</dbReference>
<keyword evidence="4" id="KW-0245">EGF-like domain</keyword>
<dbReference type="GO" id="GO:0005925">
    <property type="term" value="C:focal adhesion"/>
    <property type="evidence" value="ECO:0007669"/>
    <property type="project" value="TreeGrafter"/>
</dbReference>
<evidence type="ECO:0000256" key="2">
    <source>
        <dbReference type="ARBA" id="ARBA00007449"/>
    </source>
</evidence>
<comment type="subcellular location">
    <subcellularLocation>
        <location evidence="1 17">Cell membrane</location>
        <topology evidence="1 17">Single-pass type I membrane protein</topology>
    </subcellularLocation>
</comment>
<comment type="caution">
    <text evidence="20">The sequence shown here is derived from an EMBL/GenBank/DDBJ whole genome shotgun (WGS) entry which is preliminary data.</text>
</comment>
<reference evidence="20" key="1">
    <citation type="submission" date="2023-06" db="EMBL/GenBank/DDBJ databases">
        <title>Reference genome for the Northern bat (Eptesicus nilssonii), a most northern bat species.</title>
        <authorList>
            <person name="Laine V.N."/>
            <person name="Pulliainen A.T."/>
            <person name="Lilley T.M."/>
        </authorList>
    </citation>
    <scope>NUCLEOTIDE SEQUENCE</scope>
    <source>
        <strain evidence="20">BLF_Eptnil</strain>
        <tissue evidence="20">Kidney</tissue>
    </source>
</reference>
<dbReference type="Gene3D" id="2.10.25.10">
    <property type="entry name" value="Laminin"/>
    <property type="match status" value="2"/>
</dbReference>
<protein>
    <recommendedName>
        <fullName evidence="17">Integrin beta</fullName>
    </recommendedName>
</protein>
<evidence type="ECO:0000256" key="7">
    <source>
        <dbReference type="ARBA" id="ARBA00022729"/>
    </source>
</evidence>
<dbReference type="AlphaFoldDB" id="A0AA40HPC2"/>
<dbReference type="InterPro" id="IPR033760">
    <property type="entry name" value="Integrin_beta_N"/>
</dbReference>
<feature type="chain" id="PRO_5041393787" description="Integrin beta" evidence="18">
    <location>
        <begin position="16"/>
        <end position="743"/>
    </location>
</feature>
<dbReference type="GO" id="GO:0033627">
    <property type="term" value="P:cell adhesion mediated by integrin"/>
    <property type="evidence" value="ECO:0007669"/>
    <property type="project" value="TreeGrafter"/>
</dbReference>
<dbReference type="InterPro" id="IPR032695">
    <property type="entry name" value="Integrin_dom_sf"/>
</dbReference>
<dbReference type="Gene3D" id="3.40.50.410">
    <property type="entry name" value="von Willebrand factor, type A domain"/>
    <property type="match status" value="1"/>
</dbReference>
<dbReference type="SUPFAM" id="SSF69179">
    <property type="entry name" value="Integrin domains"/>
    <property type="match status" value="1"/>
</dbReference>
<dbReference type="PRINTS" id="PR01186">
    <property type="entry name" value="INTEGRINB"/>
</dbReference>
<name>A0AA40HPC2_CNENI</name>
<evidence type="ECO:0000256" key="12">
    <source>
        <dbReference type="ARBA" id="ARBA00022989"/>
    </source>
</evidence>
<keyword evidence="10" id="KW-0460">Magnesium</keyword>
<evidence type="ECO:0000256" key="16">
    <source>
        <dbReference type="ARBA" id="ARBA00023180"/>
    </source>
</evidence>
<keyword evidence="7 18" id="KW-0732">Signal</keyword>
<evidence type="ECO:0000256" key="18">
    <source>
        <dbReference type="SAM" id="SignalP"/>
    </source>
</evidence>
<dbReference type="FunFam" id="2.60.40.1510:FF:000010">
    <property type="entry name" value="Integrin beta"/>
    <property type="match status" value="1"/>
</dbReference>
<keyword evidence="16" id="KW-0325">Glycoprotein</keyword>
<dbReference type="EMBL" id="JAULJE010000014">
    <property type="protein sequence ID" value="KAK1334852.1"/>
    <property type="molecule type" value="Genomic_DNA"/>
</dbReference>
<evidence type="ECO:0000256" key="9">
    <source>
        <dbReference type="ARBA" id="ARBA00022837"/>
    </source>
</evidence>
<dbReference type="InterPro" id="IPR000742">
    <property type="entry name" value="EGF"/>
</dbReference>
<dbReference type="PROSITE" id="PS00022">
    <property type="entry name" value="EGF_1"/>
    <property type="match status" value="1"/>
</dbReference>
<dbReference type="PROSITE" id="PS52047">
    <property type="entry name" value="I_EGF_2"/>
    <property type="match status" value="2"/>
</dbReference>
<dbReference type="Pfam" id="PF23105">
    <property type="entry name" value="EGF_integrin"/>
    <property type="match status" value="1"/>
</dbReference>
<dbReference type="InterPro" id="IPR057073">
    <property type="entry name" value="EGF_integrin_2"/>
</dbReference>
<evidence type="ECO:0000256" key="14">
    <source>
        <dbReference type="ARBA" id="ARBA00023136"/>
    </source>
</evidence>
<dbReference type="SUPFAM" id="SSF103575">
    <property type="entry name" value="Plexin repeat"/>
    <property type="match status" value="1"/>
</dbReference>
<evidence type="ECO:0000256" key="10">
    <source>
        <dbReference type="ARBA" id="ARBA00022842"/>
    </source>
</evidence>
<proteinExistence type="inferred from homology"/>
<keyword evidence="8" id="KW-0677">Repeat</keyword>
<dbReference type="Gene3D" id="3.30.1680.10">
    <property type="entry name" value="ligand-binding face of the semaphorins, domain 2"/>
    <property type="match status" value="1"/>
</dbReference>
<dbReference type="InterPro" id="IPR016201">
    <property type="entry name" value="PSI"/>
</dbReference>
<dbReference type="SUPFAM" id="SSF53300">
    <property type="entry name" value="vWA-like"/>
    <property type="match status" value="1"/>
</dbReference>
<dbReference type="Pfam" id="PF00362">
    <property type="entry name" value="Integrin_beta"/>
    <property type="match status" value="1"/>
</dbReference>
<sequence length="743" mass="82954">MCGSAWLFLLPHWSAFKTAGRVLPHSSGRPGCFQLFLDWAKVGSLYPICRVKWEMGFFECLGIPRTPDDEADCLRRCTIPEENSRCASSNAASCTKCLALDPECGWCAQEDFISGGSRSERCDTVANLLSKGCLIDSIEYPFVNVKPTENEINTQVTPGEVLVQLRPGAEANFMLKIHPLKKYPVDLYYLVDVSASMHNNIEKLNSIGNDLSRKMAFFSHDFRIGFGSYVDKTVSPYISIHPERIHNQCSDYNLDCMPPHGYIHVLSLTENITEFEKAVHRQKISGNIDTPEGGFDAMLQAAVCESHIGWRKEAKRLLLVMTDQTSHLALDSKLAGIVVPNDGNCHLKNNVYVRSTSMEHPSLGQLSEKLIDNNINVIFAVQGKQFHWYKDLLPLLPGTIAGEIESKAANLNNLVVEAYQKLISEVKVQVENQVKGIYLNITAICPDGTRRPGTEGCRNVTSNDEVLFNVTVIMKKCDVTGGKSYAIIKPIGFNETTKIHIHRNCSCQCDEIRGPKRKCVDETLLDSKCFQCDENKCHFDDDQVPSESCKSHKDQPFCSGRGVCICGKCLCHKTKLGKVYGKYCEKDDFSCPYHQGNLCAGHGECEAGRCQCFSGWEGDRCQCPSTSAQHCVNPKGQVCSGEARVYVAGIVCNAFTPTICLKLYLIGVNPHVLSWNSIMWTKHQDKSILQSVCTRAVTYRREKPEEIKMDISKLNAHETFRISLYMSQMTGLNKCYVTTAIKT</sequence>
<dbReference type="SUPFAM" id="SSF57196">
    <property type="entry name" value="EGF/Laminin"/>
    <property type="match status" value="1"/>
</dbReference>
<evidence type="ECO:0000256" key="15">
    <source>
        <dbReference type="ARBA" id="ARBA00023157"/>
    </source>
</evidence>